<feature type="region of interest" description="Disordered" evidence="1">
    <location>
        <begin position="1"/>
        <end position="29"/>
    </location>
</feature>
<gene>
    <name evidence="2" type="ORF">CRHIZ90672A_00018969</name>
</gene>
<sequence length="431" mass="47176">MFNSDEQAPPPYDFIDKTITPPRNPLAESHQHQFTSRNVASVSPALAAPNNPILLARLFGTGLSTKLIVSTRTSLEAYNAIVGSHLWQIHGRDSSVMSDGVPTQFTTKISSSYHGNLVSALVDDDAENPRFIIIDGNTGDLVHRFKLHEDCGDFSCLSHTKSMLGIFYWTGNEASRIIAQPIKPIDGAQPSSFWAEKVPAGRCVTMAFAPDERHIIVCQGPDVPPASGIGDIDTRRHGQMGKSSEKTDSGTKKDASRKPKNTDFTVDIYVYNFARGECVRRLTFPDKSPGFMGPFQRPAFTSQFHFPNQYNWLVSFPDYGSVSGAETMASILAKQSMAGKMRAELHWSLLGLDSQTGIWTKLEEKPTVLTTSCKTLIITKWQEGFTGAGPVTETLTVGSGDSWSLSPDGTYLAIQRAGGVEINIIALRRCI</sequence>
<comment type="caution">
    <text evidence="2">The sequence shown here is derived from an EMBL/GenBank/DDBJ whole genome shotgun (WGS) entry which is preliminary data.</text>
</comment>
<dbReference type="InterPro" id="IPR011047">
    <property type="entry name" value="Quinoprotein_ADH-like_sf"/>
</dbReference>
<dbReference type="SUPFAM" id="SSF50998">
    <property type="entry name" value="Quinoprotein alcohol dehydrogenase-like"/>
    <property type="match status" value="1"/>
</dbReference>
<evidence type="ECO:0000313" key="3">
    <source>
        <dbReference type="Proteomes" id="UP000696573"/>
    </source>
</evidence>
<accession>A0A9N9W6S6</accession>
<proteinExistence type="predicted"/>
<evidence type="ECO:0000256" key="1">
    <source>
        <dbReference type="SAM" id="MobiDB-lite"/>
    </source>
</evidence>
<protein>
    <submittedName>
        <fullName evidence="2">Uncharacterized protein</fullName>
    </submittedName>
</protein>
<dbReference type="AlphaFoldDB" id="A0A9N9W6S6"/>
<reference evidence="2" key="1">
    <citation type="submission" date="2021-10" db="EMBL/GenBank/DDBJ databases">
        <authorList>
            <person name="Piombo E."/>
        </authorList>
    </citation>
    <scope>NUCLEOTIDE SEQUENCE</scope>
</reference>
<dbReference type="OrthoDB" id="5139411at2759"/>
<keyword evidence="3" id="KW-1185">Reference proteome</keyword>
<evidence type="ECO:0000313" key="2">
    <source>
        <dbReference type="EMBL" id="CAH0044497.1"/>
    </source>
</evidence>
<feature type="region of interest" description="Disordered" evidence="1">
    <location>
        <begin position="226"/>
        <end position="259"/>
    </location>
</feature>
<organism evidence="2 3">
    <name type="scientific">Clonostachys rhizophaga</name>
    <dbReference type="NCBI Taxonomy" id="160324"/>
    <lineage>
        <taxon>Eukaryota</taxon>
        <taxon>Fungi</taxon>
        <taxon>Dikarya</taxon>
        <taxon>Ascomycota</taxon>
        <taxon>Pezizomycotina</taxon>
        <taxon>Sordariomycetes</taxon>
        <taxon>Hypocreomycetidae</taxon>
        <taxon>Hypocreales</taxon>
        <taxon>Bionectriaceae</taxon>
        <taxon>Clonostachys</taxon>
    </lineage>
</organism>
<feature type="compositionally biased region" description="Basic and acidic residues" evidence="1">
    <location>
        <begin position="243"/>
        <end position="259"/>
    </location>
</feature>
<name>A0A9N9W6S6_9HYPO</name>
<dbReference type="Proteomes" id="UP000696573">
    <property type="component" value="Unassembled WGS sequence"/>
</dbReference>
<dbReference type="EMBL" id="CABFNQ020000821">
    <property type="protein sequence ID" value="CAH0044497.1"/>
    <property type="molecule type" value="Genomic_DNA"/>
</dbReference>